<keyword evidence="3" id="KW-1185">Reference proteome</keyword>
<keyword evidence="1" id="KW-0812">Transmembrane</keyword>
<dbReference type="AlphaFoldDB" id="A0A2T4C4V0"/>
<gene>
    <name evidence="2" type="ORF">M440DRAFT_1254948</name>
</gene>
<feature type="transmembrane region" description="Helical" evidence="1">
    <location>
        <begin position="40"/>
        <end position="58"/>
    </location>
</feature>
<evidence type="ECO:0000313" key="3">
    <source>
        <dbReference type="Proteomes" id="UP000240760"/>
    </source>
</evidence>
<dbReference type="Proteomes" id="UP000240760">
    <property type="component" value="Unassembled WGS sequence"/>
</dbReference>
<keyword evidence="1" id="KW-0472">Membrane</keyword>
<evidence type="ECO:0000313" key="2">
    <source>
        <dbReference type="EMBL" id="PTB76562.1"/>
    </source>
</evidence>
<sequence>MPRAAYLGWMSTICYAIHSVRLCSPRIHPASNLDSVRQGAYLLLVVVVYVAGEILPAMQDRLSLMLNYPPNLR</sequence>
<evidence type="ECO:0000256" key="1">
    <source>
        <dbReference type="SAM" id="Phobius"/>
    </source>
</evidence>
<organism evidence="2 3">
    <name type="scientific">Trichoderma longibrachiatum ATCC 18648</name>
    <dbReference type="NCBI Taxonomy" id="983965"/>
    <lineage>
        <taxon>Eukaryota</taxon>
        <taxon>Fungi</taxon>
        <taxon>Dikarya</taxon>
        <taxon>Ascomycota</taxon>
        <taxon>Pezizomycotina</taxon>
        <taxon>Sordariomycetes</taxon>
        <taxon>Hypocreomycetidae</taxon>
        <taxon>Hypocreales</taxon>
        <taxon>Hypocreaceae</taxon>
        <taxon>Trichoderma</taxon>
    </lineage>
</organism>
<reference evidence="2 3" key="1">
    <citation type="submission" date="2016-07" db="EMBL/GenBank/DDBJ databases">
        <title>Multiple horizontal gene transfer events from other fungi enriched the ability of initially mycotrophic Trichoderma (Ascomycota) to feed on dead plant biomass.</title>
        <authorList>
            <consortium name="DOE Joint Genome Institute"/>
            <person name="Aerts A."/>
            <person name="Atanasova L."/>
            <person name="Chenthamara K."/>
            <person name="Zhang J."/>
            <person name="Grujic M."/>
            <person name="Henrissat B."/>
            <person name="Kuo A."/>
            <person name="Salamov A."/>
            <person name="Lipzen A."/>
            <person name="Labutti K."/>
            <person name="Barry K."/>
            <person name="Miao Y."/>
            <person name="Rahimi M.J."/>
            <person name="Shen Q."/>
            <person name="Grigoriev I.V."/>
            <person name="Kubicek C.P."/>
            <person name="Druzhinina I.S."/>
        </authorList>
    </citation>
    <scope>NUCLEOTIDE SEQUENCE [LARGE SCALE GENOMIC DNA]</scope>
    <source>
        <strain evidence="2 3">ATCC 18648</strain>
    </source>
</reference>
<accession>A0A2T4C4V0</accession>
<name>A0A2T4C4V0_TRILO</name>
<protein>
    <submittedName>
        <fullName evidence="2">Uncharacterized protein</fullName>
    </submittedName>
</protein>
<proteinExistence type="predicted"/>
<dbReference type="EMBL" id="KZ679132">
    <property type="protein sequence ID" value="PTB76562.1"/>
    <property type="molecule type" value="Genomic_DNA"/>
</dbReference>
<keyword evidence="1" id="KW-1133">Transmembrane helix</keyword>